<dbReference type="SUPFAM" id="SSF47781">
    <property type="entry name" value="RuvA domain 2-like"/>
    <property type="match status" value="1"/>
</dbReference>
<dbReference type="RefSeq" id="WP_047781493.1">
    <property type="nucleotide sequence ID" value="NZ_FOLW01000005.1"/>
</dbReference>
<feature type="chain" id="PRO_5042611025" evidence="1">
    <location>
        <begin position="26"/>
        <end position="116"/>
    </location>
</feature>
<keyword evidence="1" id="KW-0732">Signal</keyword>
<dbReference type="InterPro" id="IPR010994">
    <property type="entry name" value="RuvA_2-like"/>
</dbReference>
<evidence type="ECO:0000313" key="2">
    <source>
        <dbReference type="EMBL" id="SFC88814.1"/>
    </source>
</evidence>
<organism evidence="2 3">
    <name type="scientific">Pragia fontium DSM 5563 = ATCC 49100</name>
    <dbReference type="NCBI Taxonomy" id="1122977"/>
    <lineage>
        <taxon>Bacteria</taxon>
        <taxon>Pseudomonadati</taxon>
        <taxon>Pseudomonadota</taxon>
        <taxon>Gammaproteobacteria</taxon>
        <taxon>Enterobacterales</taxon>
        <taxon>Budviciaceae</taxon>
        <taxon>Pragia</taxon>
    </lineage>
</organism>
<accession>A0AAJ4WAU7</accession>
<feature type="signal peptide" evidence="1">
    <location>
        <begin position="1"/>
        <end position="25"/>
    </location>
</feature>
<dbReference type="Proteomes" id="UP000226420">
    <property type="component" value="Unassembled WGS sequence"/>
</dbReference>
<dbReference type="GO" id="GO:0015628">
    <property type="term" value="P:protein secretion by the type II secretion system"/>
    <property type="evidence" value="ECO:0007669"/>
    <property type="project" value="TreeGrafter"/>
</dbReference>
<comment type="caution">
    <text evidence="2">The sequence shown here is derived from an EMBL/GenBank/DDBJ whole genome shotgun (WGS) entry which is preliminary data.</text>
</comment>
<sequence length="116" mass="12476">MKKSVMKLHHMLFISALLLPAVSNAAPEQGSVQETAPVASIQSSSTAKEVLEPQVSLNQATAEQLAEVMLGIGIKKAQNIVNYREQNGPFASLEQLQEVPGIGIATVERNLSRLKL</sequence>
<dbReference type="PANTHER" id="PTHR21180:SF32">
    <property type="entry name" value="ENDONUCLEASE_EXONUCLEASE_PHOSPHATASE FAMILY DOMAIN-CONTAINING PROTEIN 1"/>
    <property type="match status" value="1"/>
</dbReference>
<dbReference type="EMBL" id="FOLW01000005">
    <property type="protein sequence ID" value="SFC88814.1"/>
    <property type="molecule type" value="Genomic_DNA"/>
</dbReference>
<dbReference type="NCBIfam" id="TIGR00426">
    <property type="entry name" value="competence protein ComEA helix-hairpin-helix repeat region"/>
    <property type="match status" value="1"/>
</dbReference>
<evidence type="ECO:0000256" key="1">
    <source>
        <dbReference type="SAM" id="SignalP"/>
    </source>
</evidence>
<evidence type="ECO:0000313" key="3">
    <source>
        <dbReference type="Proteomes" id="UP000226420"/>
    </source>
</evidence>
<dbReference type="GO" id="GO:0015627">
    <property type="term" value="C:type II protein secretion system complex"/>
    <property type="evidence" value="ECO:0007669"/>
    <property type="project" value="TreeGrafter"/>
</dbReference>
<reference evidence="2 3" key="1">
    <citation type="submission" date="2016-10" db="EMBL/GenBank/DDBJ databases">
        <authorList>
            <person name="Varghese N."/>
            <person name="Submissions S."/>
        </authorList>
    </citation>
    <scope>NUCLEOTIDE SEQUENCE [LARGE SCALE GENOMIC DNA]</scope>
    <source>
        <strain evidence="2 3">DSM 5563</strain>
    </source>
</reference>
<dbReference type="Pfam" id="PF12836">
    <property type="entry name" value="HHH_3"/>
    <property type="match status" value="1"/>
</dbReference>
<dbReference type="PANTHER" id="PTHR21180">
    <property type="entry name" value="ENDONUCLEASE/EXONUCLEASE/PHOSPHATASE FAMILY DOMAIN-CONTAINING PROTEIN 1"/>
    <property type="match status" value="1"/>
</dbReference>
<dbReference type="Gene3D" id="1.10.150.280">
    <property type="entry name" value="AF1531-like domain"/>
    <property type="match status" value="1"/>
</dbReference>
<dbReference type="AlphaFoldDB" id="A0AAJ4WAU7"/>
<protein>
    <submittedName>
        <fullName evidence="2">Competence protein ComEA</fullName>
    </submittedName>
</protein>
<dbReference type="InterPro" id="IPR004509">
    <property type="entry name" value="Competence_ComEA_HhH"/>
</dbReference>
<dbReference type="InterPro" id="IPR051675">
    <property type="entry name" value="Endo/Exo/Phosphatase_dom_1"/>
</dbReference>
<name>A0AAJ4WAU7_9GAMM</name>
<proteinExistence type="predicted"/>
<gene>
    <name evidence="2" type="ORF">SAMN02745723_105105</name>
</gene>